<evidence type="ECO:0000313" key="3">
    <source>
        <dbReference type="EMBL" id="TRB73693.1"/>
    </source>
</evidence>
<evidence type="ECO:0000313" key="2">
    <source>
        <dbReference type="EMBL" id="TRB36248.1"/>
    </source>
</evidence>
<accession>A0A547EE28</accession>
<dbReference type="AlphaFoldDB" id="A0A547EE28"/>
<gene>
    <name evidence="3" type="ORF">FEA53_09600</name>
    <name evidence="2" type="ORF">FEB89_09650</name>
</gene>
<dbReference type="KEGG" id="mhaq:WC39_00055"/>
<dbReference type="GO" id="GO:0003677">
    <property type="term" value="F:DNA binding"/>
    <property type="evidence" value="ECO:0007669"/>
    <property type="project" value="InterPro"/>
</dbReference>
<dbReference type="Gene3D" id="1.10.10.10">
    <property type="entry name" value="Winged helix-like DNA-binding domain superfamily/Winged helix DNA-binding domain"/>
    <property type="match status" value="1"/>
</dbReference>
<feature type="domain" description="HTH Mu-type" evidence="1">
    <location>
        <begin position="8"/>
        <end position="74"/>
    </location>
</feature>
<dbReference type="GeneID" id="67367643"/>
<dbReference type="InterPro" id="IPR009061">
    <property type="entry name" value="DNA-bd_dom_put_sf"/>
</dbReference>
<evidence type="ECO:0000259" key="1">
    <source>
        <dbReference type="PROSITE" id="PS51702"/>
    </source>
</evidence>
<sequence>MSELSLKTHYSVAELLSFKLSSLPSAHKNVLEKAIRENWQSQKRKGRGGGVEYELISLPTEVQQEIRTKLLKLLPAEISKGELSVVRQNIDLEQITDKQLSTADARIMVVRWFLMQEVQLGLSRTKTLDQVIAAVASSEIPAEICKAIMAGNSKAGGKLKLSKRTLHSWVLAYEAGENSAERLKQMIPLKTQKRAVPERCGWLQAFLPFYQTFSNVALTQAYAQFAMQYEGEDLPTESQVRYALKQLPDYVVQQGRKLPVKKIRLAR</sequence>
<comment type="caution">
    <text evidence="3">The sequence shown here is derived from an EMBL/GenBank/DDBJ whole genome shotgun (WGS) entry which is preliminary data.</text>
</comment>
<keyword evidence="5" id="KW-1185">Reference proteome</keyword>
<protein>
    <submittedName>
        <fullName evidence="3">Transposase</fullName>
    </submittedName>
</protein>
<dbReference type="Proteomes" id="UP000315164">
    <property type="component" value="Unassembled WGS sequence"/>
</dbReference>
<evidence type="ECO:0000313" key="5">
    <source>
        <dbReference type="Proteomes" id="UP000318394"/>
    </source>
</evidence>
<dbReference type="Pfam" id="PF02316">
    <property type="entry name" value="HTH_Tnp_Mu_1"/>
    <property type="match status" value="1"/>
</dbReference>
<dbReference type="InterPro" id="IPR003314">
    <property type="entry name" value="Mu-type_HTH"/>
</dbReference>
<dbReference type="RefSeq" id="WP_006253446.1">
    <property type="nucleotide sequence ID" value="NZ_CP011098.1"/>
</dbReference>
<name>A0A547EE28_MANHA</name>
<dbReference type="KEGG" id="mhay:VK67_00055"/>
<dbReference type="InterPro" id="IPR036388">
    <property type="entry name" value="WH-like_DNA-bd_sf"/>
</dbReference>
<reference evidence="4 5" key="1">
    <citation type="journal article" date="2019" name="Vet. Microbiol.">
        <title>Genetic characterization of susceptible and multi-drug resistant Mannheimia haemolytica isolated from high-risk stocker calves prior to and after antimicrobial metaphylaxis.</title>
        <authorList>
            <person name="Snyder E.R."/>
            <person name="Alvarez-Narvaez S."/>
            <person name="Credille B.C."/>
        </authorList>
    </citation>
    <scope>NUCLEOTIDE SEQUENCE [LARGE SCALE GENOMIC DNA]</scope>
    <source>
        <strain evidence="3 4">UGA-R5-128-1</strain>
        <strain evidence="2 5">UGA-R7-163-1</strain>
    </source>
</reference>
<proteinExistence type="predicted"/>
<dbReference type="EMBL" id="VAJB01000020">
    <property type="protein sequence ID" value="TRB73693.1"/>
    <property type="molecule type" value="Genomic_DNA"/>
</dbReference>
<dbReference type="Proteomes" id="UP000318394">
    <property type="component" value="Unassembled WGS sequence"/>
</dbReference>
<dbReference type="OrthoDB" id="5676324at2"/>
<dbReference type="PROSITE" id="PS51702">
    <property type="entry name" value="HTH_MU"/>
    <property type="match status" value="1"/>
</dbReference>
<dbReference type="EMBL" id="VAJI01000021">
    <property type="protein sequence ID" value="TRB36248.1"/>
    <property type="molecule type" value="Genomic_DNA"/>
</dbReference>
<dbReference type="SUPFAM" id="SSF46955">
    <property type="entry name" value="Putative DNA-binding domain"/>
    <property type="match status" value="1"/>
</dbReference>
<evidence type="ECO:0000313" key="4">
    <source>
        <dbReference type="Proteomes" id="UP000315164"/>
    </source>
</evidence>
<organism evidence="3 4">
    <name type="scientific">Mannheimia haemolytica</name>
    <name type="common">Pasteurella haemolytica</name>
    <dbReference type="NCBI Taxonomy" id="75985"/>
    <lineage>
        <taxon>Bacteria</taxon>
        <taxon>Pseudomonadati</taxon>
        <taxon>Pseudomonadota</taxon>
        <taxon>Gammaproteobacteria</taxon>
        <taxon>Pasteurellales</taxon>
        <taxon>Pasteurellaceae</taxon>
        <taxon>Mannheimia</taxon>
    </lineage>
</organism>